<organism evidence="9 10">
    <name type="scientific">Ectothiorhodospira mobilis</name>
    <dbReference type="NCBI Taxonomy" id="195064"/>
    <lineage>
        <taxon>Bacteria</taxon>
        <taxon>Pseudomonadati</taxon>
        <taxon>Pseudomonadota</taxon>
        <taxon>Gammaproteobacteria</taxon>
        <taxon>Chromatiales</taxon>
        <taxon>Ectothiorhodospiraceae</taxon>
        <taxon>Ectothiorhodospira</taxon>
    </lineage>
</organism>
<accession>A0A1I4SKC0</accession>
<evidence type="ECO:0000256" key="5">
    <source>
        <dbReference type="ARBA" id="ARBA00023204"/>
    </source>
</evidence>
<dbReference type="Pfam" id="PF02870">
    <property type="entry name" value="Methyltransf_1N"/>
    <property type="match status" value="1"/>
</dbReference>
<dbReference type="CDD" id="cd06445">
    <property type="entry name" value="ATase"/>
    <property type="match status" value="1"/>
</dbReference>
<dbReference type="InterPro" id="IPR036217">
    <property type="entry name" value="MethylDNA_cys_MeTrfase_DNAb"/>
</dbReference>
<dbReference type="NCBIfam" id="TIGR00589">
    <property type="entry name" value="ogt"/>
    <property type="match status" value="1"/>
</dbReference>
<dbReference type="Gene3D" id="3.30.160.70">
    <property type="entry name" value="Methylated DNA-protein cysteine methyltransferase domain"/>
    <property type="match status" value="1"/>
</dbReference>
<evidence type="ECO:0000256" key="2">
    <source>
        <dbReference type="ARBA" id="ARBA00022603"/>
    </source>
</evidence>
<reference evidence="9 10" key="1">
    <citation type="submission" date="2016-10" db="EMBL/GenBank/DDBJ databases">
        <authorList>
            <person name="de Groot N.N."/>
        </authorList>
    </citation>
    <scope>NUCLEOTIDE SEQUENCE [LARGE SCALE GENOMIC DNA]</scope>
    <source>
        <strain evidence="9 10">DSM 4180</strain>
    </source>
</reference>
<name>A0A1I4SKC0_ECTMO</name>
<dbReference type="InterPro" id="IPR014048">
    <property type="entry name" value="MethylDNA_cys_MeTrfase_DNA-bd"/>
</dbReference>
<evidence type="ECO:0000256" key="6">
    <source>
        <dbReference type="ARBA" id="ARBA00049348"/>
    </source>
</evidence>
<dbReference type="EMBL" id="FOUO01000018">
    <property type="protein sequence ID" value="SFM64864.1"/>
    <property type="molecule type" value="Genomic_DNA"/>
</dbReference>
<dbReference type="InterPro" id="IPR008332">
    <property type="entry name" value="MethylG_MeTrfase_N"/>
</dbReference>
<feature type="domain" description="Methylguanine DNA methyltransferase ribonuclease-like" evidence="8">
    <location>
        <begin position="17"/>
        <end position="80"/>
    </location>
</feature>
<comment type="catalytic activity">
    <reaction evidence="1">
        <text>a 4-O-methyl-thymidine in DNA + L-cysteinyl-[protein] = a thymidine in DNA + S-methyl-L-cysteinyl-[protein]</text>
        <dbReference type="Rhea" id="RHEA:53428"/>
        <dbReference type="Rhea" id="RHEA-COMP:10131"/>
        <dbReference type="Rhea" id="RHEA-COMP:10132"/>
        <dbReference type="Rhea" id="RHEA-COMP:13555"/>
        <dbReference type="Rhea" id="RHEA-COMP:13556"/>
        <dbReference type="ChEBI" id="CHEBI:29950"/>
        <dbReference type="ChEBI" id="CHEBI:82612"/>
        <dbReference type="ChEBI" id="CHEBI:137386"/>
        <dbReference type="ChEBI" id="CHEBI:137387"/>
        <dbReference type="EC" id="2.1.1.63"/>
    </reaction>
</comment>
<keyword evidence="5" id="KW-0234">DNA repair</keyword>
<dbReference type="InterPro" id="IPR036631">
    <property type="entry name" value="MGMT_N_sf"/>
</dbReference>
<dbReference type="STRING" id="195064.SAMN05421721_1187"/>
<dbReference type="SUPFAM" id="SSF46767">
    <property type="entry name" value="Methylated DNA-protein cysteine methyltransferase, C-terminal domain"/>
    <property type="match status" value="1"/>
</dbReference>
<keyword evidence="2 9" id="KW-0489">Methyltransferase</keyword>
<dbReference type="GO" id="GO:0003908">
    <property type="term" value="F:methylated-DNA-[protein]-cysteine S-methyltransferase activity"/>
    <property type="evidence" value="ECO:0007669"/>
    <property type="project" value="UniProtKB-EC"/>
</dbReference>
<evidence type="ECO:0000259" key="7">
    <source>
        <dbReference type="Pfam" id="PF01035"/>
    </source>
</evidence>
<dbReference type="GO" id="GO:0006281">
    <property type="term" value="P:DNA repair"/>
    <property type="evidence" value="ECO:0007669"/>
    <property type="project" value="UniProtKB-KW"/>
</dbReference>
<protein>
    <submittedName>
        <fullName evidence="9">Methylated-DNA-[protein]-cysteine S-methyltransferase</fullName>
    </submittedName>
</protein>
<keyword evidence="4" id="KW-0227">DNA damage</keyword>
<dbReference type="InterPro" id="IPR001497">
    <property type="entry name" value="MethylDNA_cys_MeTrfase_AS"/>
</dbReference>
<dbReference type="AlphaFoldDB" id="A0A1I4SKC0"/>
<sequence length="169" mass="17799">MTQAPNPPADARPLGAILDTPVGPIALYADAEALYRLEFLSPQAPALGVREATTPPVQRALVQLDDYFRDPLSPFFLPLAPGGTAFQRRVWAALGRIPPGQVRTYGELARVLGTGPRAVAAACRANPLPIIVPCHRVVAADGPGGYAGAVSGRPLAVKRWLLGHEGVAR</sequence>
<dbReference type="RefSeq" id="WP_090487021.1">
    <property type="nucleotide sequence ID" value="NZ_FOUO01000018.1"/>
</dbReference>
<proteinExistence type="predicted"/>
<evidence type="ECO:0000256" key="4">
    <source>
        <dbReference type="ARBA" id="ARBA00022763"/>
    </source>
</evidence>
<gene>
    <name evidence="9" type="ORF">SAMN05421721_1187</name>
</gene>
<dbReference type="Proteomes" id="UP000199556">
    <property type="component" value="Unassembled WGS sequence"/>
</dbReference>
<dbReference type="InterPro" id="IPR036388">
    <property type="entry name" value="WH-like_DNA-bd_sf"/>
</dbReference>
<dbReference type="OrthoDB" id="9802228at2"/>
<dbReference type="Gene3D" id="1.10.10.10">
    <property type="entry name" value="Winged helix-like DNA-binding domain superfamily/Winged helix DNA-binding domain"/>
    <property type="match status" value="1"/>
</dbReference>
<feature type="domain" description="Methylated-DNA-[protein]-cysteine S-methyltransferase DNA binding" evidence="7">
    <location>
        <begin position="85"/>
        <end position="167"/>
    </location>
</feature>
<keyword evidence="10" id="KW-1185">Reference proteome</keyword>
<dbReference type="PANTHER" id="PTHR10815">
    <property type="entry name" value="METHYLATED-DNA--PROTEIN-CYSTEINE METHYLTRANSFERASE"/>
    <property type="match status" value="1"/>
</dbReference>
<evidence type="ECO:0000313" key="9">
    <source>
        <dbReference type="EMBL" id="SFM64864.1"/>
    </source>
</evidence>
<keyword evidence="3 9" id="KW-0808">Transferase</keyword>
<evidence type="ECO:0000313" key="10">
    <source>
        <dbReference type="Proteomes" id="UP000199556"/>
    </source>
</evidence>
<dbReference type="SUPFAM" id="SSF53155">
    <property type="entry name" value="Methylated DNA-protein cysteine methyltransferase domain"/>
    <property type="match status" value="1"/>
</dbReference>
<evidence type="ECO:0000259" key="8">
    <source>
        <dbReference type="Pfam" id="PF02870"/>
    </source>
</evidence>
<dbReference type="Pfam" id="PF01035">
    <property type="entry name" value="DNA_binding_1"/>
    <property type="match status" value="1"/>
</dbReference>
<evidence type="ECO:0000256" key="1">
    <source>
        <dbReference type="ARBA" id="ARBA00001286"/>
    </source>
</evidence>
<dbReference type="PANTHER" id="PTHR10815:SF13">
    <property type="entry name" value="METHYLATED-DNA--PROTEIN-CYSTEINE METHYLTRANSFERASE"/>
    <property type="match status" value="1"/>
</dbReference>
<evidence type="ECO:0000256" key="3">
    <source>
        <dbReference type="ARBA" id="ARBA00022679"/>
    </source>
</evidence>
<dbReference type="PROSITE" id="PS00374">
    <property type="entry name" value="MGMT"/>
    <property type="match status" value="1"/>
</dbReference>
<comment type="catalytic activity">
    <reaction evidence="6">
        <text>a 6-O-methyl-2'-deoxyguanosine in DNA + L-cysteinyl-[protein] = S-methyl-L-cysteinyl-[protein] + a 2'-deoxyguanosine in DNA</text>
        <dbReference type="Rhea" id="RHEA:24000"/>
        <dbReference type="Rhea" id="RHEA-COMP:10131"/>
        <dbReference type="Rhea" id="RHEA-COMP:10132"/>
        <dbReference type="Rhea" id="RHEA-COMP:11367"/>
        <dbReference type="Rhea" id="RHEA-COMP:11368"/>
        <dbReference type="ChEBI" id="CHEBI:29950"/>
        <dbReference type="ChEBI" id="CHEBI:82612"/>
        <dbReference type="ChEBI" id="CHEBI:85445"/>
        <dbReference type="ChEBI" id="CHEBI:85448"/>
        <dbReference type="EC" id="2.1.1.63"/>
    </reaction>
</comment>
<dbReference type="GO" id="GO:0032259">
    <property type="term" value="P:methylation"/>
    <property type="evidence" value="ECO:0007669"/>
    <property type="project" value="UniProtKB-KW"/>
</dbReference>